<evidence type="ECO:0000313" key="2">
    <source>
        <dbReference type="EMBL" id="CDN32609.1"/>
    </source>
</evidence>
<organism evidence="2 3">
    <name type="scientific">Mucinivorans hirudinis</name>
    <dbReference type="NCBI Taxonomy" id="1433126"/>
    <lineage>
        <taxon>Bacteria</taxon>
        <taxon>Pseudomonadati</taxon>
        <taxon>Bacteroidota</taxon>
        <taxon>Bacteroidia</taxon>
        <taxon>Bacteroidales</taxon>
        <taxon>Rikenellaceae</taxon>
        <taxon>Mucinivorans</taxon>
    </lineage>
</organism>
<evidence type="ECO:0000259" key="1">
    <source>
        <dbReference type="Pfam" id="PF09407"/>
    </source>
</evidence>
<dbReference type="PATRIC" id="fig|1433126.3.peg.2514"/>
<evidence type="ECO:0000313" key="3">
    <source>
        <dbReference type="Proteomes" id="UP000027616"/>
    </source>
</evidence>
<keyword evidence="3" id="KW-1185">Reference proteome</keyword>
<gene>
    <name evidence="2" type="ORF">BN938_2539</name>
</gene>
<dbReference type="KEGG" id="rbc:BN938_2539"/>
<dbReference type="STRING" id="1433126.BN938_2539"/>
<dbReference type="Pfam" id="PF09407">
    <property type="entry name" value="AbiEi_1"/>
    <property type="match status" value="1"/>
</dbReference>
<name>A0A060REE0_9BACT</name>
<reference evidence="2 3" key="1">
    <citation type="journal article" date="2015" name="Genome Announc.">
        <title>Complete Genome Sequence of the Novel Leech Symbiont Mucinivorans hirudinis M3T.</title>
        <authorList>
            <person name="Nelson M.C."/>
            <person name="Bomar L."/>
            <person name="Graf J."/>
        </authorList>
    </citation>
    <scope>NUCLEOTIDE SEQUENCE [LARGE SCALE GENOMIC DNA]</scope>
    <source>
        <strain evidence="3">M3</strain>
    </source>
</reference>
<feature type="domain" description="AbiEi antitoxin C-terminal" evidence="1">
    <location>
        <begin position="86"/>
        <end position="223"/>
    </location>
</feature>
<dbReference type="AlphaFoldDB" id="A0A060REE0"/>
<dbReference type="Proteomes" id="UP000027616">
    <property type="component" value="Chromosome I"/>
</dbReference>
<proteinExistence type="predicted"/>
<dbReference type="EMBL" id="HG934468">
    <property type="protein sequence ID" value="CDN32609.1"/>
    <property type="molecule type" value="Genomic_DNA"/>
</dbReference>
<dbReference type="InterPro" id="IPR018547">
    <property type="entry name" value="AbiEi_C"/>
</dbReference>
<sequence length="279" mass="32420">MIIFATQIAARRMTIRDWIKEKEIGGSSHFSVEELQLAFPKMGYELIRNELYRLSSRKVVTSVYKGFYVIIPVQYASKGVIPPLYYVDQLMSYINKPYYISLLSAAEILGAAHQRPQRFYITTLRPSANVSKSKNPILEWIFRTNIPAQFLLQKNSQTGTIRYSNAELTAVDLVQYSHYVGGLARVTTLLSELIELTDFRDKIDALLEFFNISTLQRLGYLLEVVLEEQEQADVIYEQILKTNRRLNYIILDVHNSSEHTELNKRWRIKINTDIEIDEI</sequence>
<dbReference type="eggNOG" id="COG5340">
    <property type="taxonomic scope" value="Bacteria"/>
</dbReference>
<dbReference type="HOGENOM" id="CLU_084420_1_0_10"/>
<protein>
    <recommendedName>
        <fullName evidence="1">AbiEi antitoxin C-terminal domain-containing protein</fullName>
    </recommendedName>
</protein>
<accession>A0A060REE0</accession>